<gene>
    <name evidence="9" type="ORF">KUTeg_010656</name>
</gene>
<name>A0ABQ9F6H0_TEGGR</name>
<sequence length="1906" mass="215063">MVIKHAIFNQTNYGLYLYSVPGSVEIENCTFTRQTRHAFRFSNSYNGLNFIFNMSKSLIEKNVINYPAISMDISCRNKQISIVNNKFQENGGQDVYLRCTREEEGLWYLNFSNNILENNKYTSGSIHVYQRVPVRARFLNNTFSDMFMAVGVTATRILQTSSFIVMNNRFRRIIGKAVFEVQKMKVEFSNNTFENCSAKNGLVVSKFLDHEIHYNKFVNMSGYYSVVLGYSSDNDNTSIYQIDISRNYWGFSDPNLIRLHILDIFNDVNKGYGVIVPYYTNYKLVDVADVDVTEWFTTENGSIGGQLVSSVTLQGNRNYTANKTIIIPANMTLEINGNTTISFSKNVGVVVQGKLTVKGTSLSPVVLKQLTLVGNAQRWAGLILESGELYAEHLVLSNASSCVSFTGEQSEISLQNVKLHYCQAAMKGTLTNNMTMILNNSLVTNNNQGLDLSTKLGSSGSVILFNSTFINNQYYALQIGQEIYGQQAENISVIAENCVFTSSISIKSCNPGISLSIKKSRLEMTNRNNQMAVSAFGDYLNVHIQDTEIGGEYGMIYLGFCNSGSSQTGSVFDRQINITRNVFNKTKDIRTIDIFDNYLFQVKEHKINISDNSFTSLTRPSYAYQMIRINFRYTDNSIIIKNNIFHMEKLPGTYAVYIYSRIFSLHFENNQLFNGSQALLLQVTNRPKAISLISNNTFDSFTGVHAGSHDEVVHLNFVSDTNLLVKENQFRNNNGTVIRLLTPDVIFYGNSFENPTSDYNIKFDSTGFRSQVVNASFNYWGSADLKAISQKIYDEAYDFDLAQIMYLPFLGSWNISDVQETTSSFVGENSQIGGAVNGNITLSRDGSPFTVVSNIEIKYADVLIIEAGVKIYFPENVGITVVGSLLILGNSTHKVEMLSKKVGSKWRGIEFKPEFDNSGMIDVRLVNGKSPNEGRIELYYNGQWGTVCDDGFDRNDAKVICRMLGYDPEGGVTNYNYGQFGAGTGMIWLRYVGCNGGEKHIKQCSSNGWGNTGSCSHSEDAGVSCNGAHRISKRQVDKNSIEDKPRNLTAHQVVDVITSITLEWTSPSDSKSNLTGYRIKLQKQNSDIFSQIDLLPNITMYTLQNLDLSTLYYITIQAVYTDHVSANSDSLMFRTAKGPKPYSILRHVTVNDTLNGVILRGNIQEVKGLHSFFSKNTGLTIDFHDLTPIKYIEAYDVILRNNEKHGLLVQTYYQREETAIFLTNSSFSSNNGNGIEVKGNLNISVHQCAFFQNTISINIRDTTTSGSVKVYNSDFYQNSQYVLSLENVGYSMNHYNVEIKGCTVRDHDTRYYSSWRWQIRPLFRIILRQVPMVSVNITDNRIYNNVADGFYIYYTGNQVHNTYISRNLYTNNSYFLYLQTTTYNKKISNVTLKENRVLNCQDKDHPLVFCRISKAKLEIKNCTFFNNTGSSIIETGEFESSEIIISGNDVRNNTVKSAFDITMVNNVTIHHNILHNNATCELHVTEYADWLTVNAKYNYYGYKDLKNVIERVCGFDKDMGKIRIDYIPFLEELEFFPAFNSYVSSGSHSTFFNGDVIGGDIVTSVTLSSRLEPYVIDRSIFIRPGAKLIIEKGVTVRFKANRGIYVRVNFYGMYDSAPLASLISLSSPKSVYMVFEDQDSVTINCYAYSSLNVQFKWEKRTDNNVVELTDTDRYKIIQGVGFKILNPRRDIDKGFYRCSPYSKDGFVVGKWISLEFAREFPMAQPAPVTAAKYDGVVIQCPAISVSHPTVYMIGTFSVSTTKPPRIQFNKMTPIVPLGPLEYIWTVPSGATSRRSFDEMPDSSIPWDYEHYWLSDNNRVLRISYARLIDSGTYNCTVSNGGLSDSMTYQVTIQVYGPLITGIRLVGKNSTRSGRVEIQHAGVYGRVVYSSLTTNTAKVICRMLGFE</sequence>
<dbReference type="SMART" id="SM00710">
    <property type="entry name" value="PbH1"/>
    <property type="match status" value="15"/>
</dbReference>
<dbReference type="InterPro" id="IPR013783">
    <property type="entry name" value="Ig-like_fold"/>
</dbReference>
<evidence type="ECO:0000256" key="2">
    <source>
        <dbReference type="ARBA" id="ARBA00022737"/>
    </source>
</evidence>
<protein>
    <submittedName>
        <fullName evidence="9">Uncharacterized protein</fullName>
    </submittedName>
</protein>
<dbReference type="SMART" id="SM00202">
    <property type="entry name" value="SR"/>
    <property type="match status" value="1"/>
</dbReference>
<dbReference type="Pfam" id="PF13229">
    <property type="entry name" value="Beta_helix"/>
    <property type="match status" value="3"/>
</dbReference>
<dbReference type="SUPFAM" id="SSF49265">
    <property type="entry name" value="Fibronectin type III"/>
    <property type="match status" value="1"/>
</dbReference>
<feature type="domain" description="Ig-like" evidence="7">
    <location>
        <begin position="1628"/>
        <end position="1698"/>
    </location>
</feature>
<evidence type="ECO:0000259" key="7">
    <source>
        <dbReference type="PROSITE" id="PS50835"/>
    </source>
</evidence>
<dbReference type="EMBL" id="JARBDR010000490">
    <property type="protein sequence ID" value="KAJ8311801.1"/>
    <property type="molecule type" value="Genomic_DNA"/>
</dbReference>
<evidence type="ECO:0000256" key="5">
    <source>
        <dbReference type="PROSITE-ProRule" id="PRU00196"/>
    </source>
</evidence>
<dbReference type="InterPro" id="IPR003599">
    <property type="entry name" value="Ig_sub"/>
</dbReference>
<accession>A0ABQ9F6H0</accession>
<dbReference type="PROSITE" id="PS50835">
    <property type="entry name" value="IG_LIKE"/>
    <property type="match status" value="2"/>
</dbReference>
<dbReference type="SUPFAM" id="SSF51126">
    <property type="entry name" value="Pectin lyase-like"/>
    <property type="match status" value="4"/>
</dbReference>
<keyword evidence="2" id="KW-0677">Repeat</keyword>
<reference evidence="9 10" key="1">
    <citation type="submission" date="2022-12" db="EMBL/GenBank/DDBJ databases">
        <title>Chromosome-level genome of Tegillarca granosa.</title>
        <authorList>
            <person name="Kim J."/>
        </authorList>
    </citation>
    <scope>NUCLEOTIDE SEQUENCE [LARGE SCALE GENOMIC DNA]</scope>
    <source>
        <strain evidence="9">Teg-2019</strain>
        <tissue evidence="9">Adductor muscle</tissue>
    </source>
</reference>
<dbReference type="PRINTS" id="PR00258">
    <property type="entry name" value="SPERACTRCPTR"/>
</dbReference>
<dbReference type="Gene3D" id="2.60.40.10">
    <property type="entry name" value="Immunoglobulins"/>
    <property type="match status" value="2"/>
</dbReference>
<dbReference type="InterPro" id="IPR053243">
    <property type="entry name" value="SJ_maturation_regulator"/>
</dbReference>
<feature type="domain" description="SRCR" evidence="6">
    <location>
        <begin position="1862"/>
        <end position="1906"/>
    </location>
</feature>
<dbReference type="InterPro" id="IPR001190">
    <property type="entry name" value="SRCR"/>
</dbReference>
<keyword evidence="4" id="KW-0325">Glycoprotein</keyword>
<dbReference type="CDD" id="cd00063">
    <property type="entry name" value="FN3"/>
    <property type="match status" value="1"/>
</dbReference>
<proteinExistence type="predicted"/>
<feature type="domain" description="Fibronectin type-III" evidence="8">
    <location>
        <begin position="1044"/>
        <end position="1138"/>
    </location>
</feature>
<comment type="caution">
    <text evidence="5">Lacks conserved residue(s) required for the propagation of feature annotation.</text>
</comment>
<dbReference type="SMART" id="SM00409">
    <property type="entry name" value="IG"/>
    <property type="match status" value="2"/>
</dbReference>
<dbReference type="Proteomes" id="UP001217089">
    <property type="component" value="Unassembled WGS sequence"/>
</dbReference>
<dbReference type="InterPro" id="IPR003961">
    <property type="entry name" value="FN3_dom"/>
</dbReference>
<dbReference type="Pfam" id="PF00530">
    <property type="entry name" value="SRCR"/>
    <property type="match status" value="2"/>
</dbReference>
<dbReference type="PANTHER" id="PTHR47653">
    <property type="entry name" value="PROTEIN BARK BEETLE"/>
    <property type="match status" value="1"/>
</dbReference>
<dbReference type="Gene3D" id="2.160.20.10">
    <property type="entry name" value="Single-stranded right-handed beta-helix, Pectin lyase-like"/>
    <property type="match status" value="3"/>
</dbReference>
<evidence type="ECO:0000313" key="9">
    <source>
        <dbReference type="EMBL" id="KAJ8311801.1"/>
    </source>
</evidence>
<dbReference type="SUPFAM" id="SSF48726">
    <property type="entry name" value="Immunoglobulin"/>
    <property type="match status" value="1"/>
</dbReference>
<dbReference type="SUPFAM" id="SSF56487">
    <property type="entry name" value="SRCR-like"/>
    <property type="match status" value="2"/>
</dbReference>
<dbReference type="InterPro" id="IPR036772">
    <property type="entry name" value="SRCR-like_dom_sf"/>
</dbReference>
<dbReference type="PROSITE" id="PS00420">
    <property type="entry name" value="SRCR_1"/>
    <property type="match status" value="1"/>
</dbReference>
<dbReference type="PROSITE" id="PS50287">
    <property type="entry name" value="SRCR_2"/>
    <property type="match status" value="2"/>
</dbReference>
<evidence type="ECO:0000256" key="3">
    <source>
        <dbReference type="ARBA" id="ARBA00023157"/>
    </source>
</evidence>
<evidence type="ECO:0000313" key="10">
    <source>
        <dbReference type="Proteomes" id="UP001217089"/>
    </source>
</evidence>
<keyword evidence="10" id="KW-1185">Reference proteome</keyword>
<feature type="domain" description="Ig-like" evidence="7">
    <location>
        <begin position="1764"/>
        <end position="1851"/>
    </location>
</feature>
<keyword evidence="1" id="KW-0732">Signal</keyword>
<dbReference type="InterPro" id="IPR036116">
    <property type="entry name" value="FN3_sf"/>
</dbReference>
<comment type="caution">
    <text evidence="9">The sequence shown here is derived from an EMBL/GenBank/DDBJ whole genome shotgun (WGS) entry which is preliminary data.</text>
</comment>
<evidence type="ECO:0000256" key="1">
    <source>
        <dbReference type="ARBA" id="ARBA00022729"/>
    </source>
</evidence>
<dbReference type="InterPro" id="IPR012334">
    <property type="entry name" value="Pectin_lyas_fold"/>
</dbReference>
<dbReference type="PROSITE" id="PS50853">
    <property type="entry name" value="FN3"/>
    <property type="match status" value="1"/>
</dbReference>
<dbReference type="SMART" id="SM00060">
    <property type="entry name" value="FN3"/>
    <property type="match status" value="1"/>
</dbReference>
<dbReference type="Pfam" id="PF00041">
    <property type="entry name" value="fn3"/>
    <property type="match status" value="1"/>
</dbReference>
<dbReference type="InterPro" id="IPR011050">
    <property type="entry name" value="Pectin_lyase_fold/virulence"/>
</dbReference>
<dbReference type="Gene3D" id="3.10.250.10">
    <property type="entry name" value="SRCR-like domain"/>
    <property type="match status" value="2"/>
</dbReference>
<evidence type="ECO:0000259" key="6">
    <source>
        <dbReference type="PROSITE" id="PS50287"/>
    </source>
</evidence>
<keyword evidence="3 5" id="KW-1015">Disulfide bond</keyword>
<organism evidence="9 10">
    <name type="scientific">Tegillarca granosa</name>
    <name type="common">Malaysian cockle</name>
    <name type="synonym">Anadara granosa</name>
    <dbReference type="NCBI Taxonomy" id="220873"/>
    <lineage>
        <taxon>Eukaryota</taxon>
        <taxon>Metazoa</taxon>
        <taxon>Spiralia</taxon>
        <taxon>Lophotrochozoa</taxon>
        <taxon>Mollusca</taxon>
        <taxon>Bivalvia</taxon>
        <taxon>Autobranchia</taxon>
        <taxon>Pteriomorphia</taxon>
        <taxon>Arcoida</taxon>
        <taxon>Arcoidea</taxon>
        <taxon>Arcidae</taxon>
        <taxon>Tegillarca</taxon>
    </lineage>
</organism>
<dbReference type="InterPro" id="IPR036179">
    <property type="entry name" value="Ig-like_dom_sf"/>
</dbReference>
<dbReference type="InterPro" id="IPR039448">
    <property type="entry name" value="Beta_helix"/>
</dbReference>
<evidence type="ECO:0000256" key="4">
    <source>
        <dbReference type="ARBA" id="ARBA00023180"/>
    </source>
</evidence>
<evidence type="ECO:0000259" key="8">
    <source>
        <dbReference type="PROSITE" id="PS50853"/>
    </source>
</evidence>
<feature type="domain" description="SRCR" evidence="6">
    <location>
        <begin position="923"/>
        <end position="1026"/>
    </location>
</feature>
<feature type="disulfide bond" evidence="5">
    <location>
        <begin position="994"/>
        <end position="1004"/>
    </location>
</feature>
<dbReference type="InterPro" id="IPR006626">
    <property type="entry name" value="PbH1"/>
</dbReference>
<dbReference type="InterPro" id="IPR007110">
    <property type="entry name" value="Ig-like_dom"/>
</dbReference>
<dbReference type="PANTHER" id="PTHR47653:SF1">
    <property type="entry name" value="DELETED IN MALIGNANT BRAIN TUMORS 1 PROTEIN"/>
    <property type="match status" value="1"/>
</dbReference>